<protein>
    <submittedName>
        <fullName evidence="2">Restriction endonuclease</fullName>
    </submittedName>
</protein>
<accession>A0ABZ1HJN6</accession>
<keyword evidence="2" id="KW-0540">Nuclease</keyword>
<organism evidence="2 3">
    <name type="scientific">Streptomyces phaeochromogenes</name>
    <dbReference type="NCBI Taxonomy" id="1923"/>
    <lineage>
        <taxon>Bacteria</taxon>
        <taxon>Bacillati</taxon>
        <taxon>Actinomycetota</taxon>
        <taxon>Actinomycetes</taxon>
        <taxon>Kitasatosporales</taxon>
        <taxon>Streptomycetaceae</taxon>
        <taxon>Streptomyces</taxon>
        <taxon>Streptomyces phaeochromogenes group</taxon>
    </lineage>
</organism>
<keyword evidence="3" id="KW-1185">Reference proteome</keyword>
<sequence>MEASTADSTVWDVAVGDVLKRTDLHQRYGGRRQGGIGPSRVSDNVFLFTDPIKGHKHGYFDGWGEDDCYHYAGEGQTGDQKMTQGNLAILRHKQEGRALRLFKGVSSGMCQYLGEFTLPEERPWYRTDAPETNGGPIRSVIMFRLQPVSAEVPVGTQLPHTPSNEPVVESIGVEAQHTERMLVDPSREPYEAERTEARLVRAYADYLRLLGHSVSRHRIAPSGVAKQLLTDLYDGTVNRLYEAKGSVSREAIRMAIGQLLDYARFLPQPGLALLVPSQPEPDLLDLCSRLQIVVVWPKGDGYASTDAA</sequence>
<proteinExistence type="predicted"/>
<keyword evidence="2" id="KW-0378">Hydrolase</keyword>
<evidence type="ECO:0000259" key="1">
    <source>
        <dbReference type="Pfam" id="PF26348"/>
    </source>
</evidence>
<gene>
    <name evidence="2" type="ORF">OHB35_36560</name>
</gene>
<dbReference type="InterPro" id="IPR058712">
    <property type="entry name" value="SRA_ScoMcrA"/>
</dbReference>
<dbReference type="RefSeq" id="WP_326761001.1">
    <property type="nucleotide sequence ID" value="NZ_CP109135.1"/>
</dbReference>
<dbReference type="Proteomes" id="UP001340816">
    <property type="component" value="Chromosome"/>
</dbReference>
<dbReference type="Pfam" id="PF26348">
    <property type="entry name" value="SRA_ScoMcrA"/>
    <property type="match status" value="1"/>
</dbReference>
<feature type="domain" description="ScoMcrA-like SRA" evidence="1">
    <location>
        <begin position="20"/>
        <end position="152"/>
    </location>
</feature>
<keyword evidence="2" id="KW-0255">Endonuclease</keyword>
<reference evidence="2 3" key="1">
    <citation type="submission" date="2022-10" db="EMBL/GenBank/DDBJ databases">
        <title>The complete genomes of actinobacterial strains from the NBC collection.</title>
        <authorList>
            <person name="Joergensen T.S."/>
            <person name="Alvarez Arevalo M."/>
            <person name="Sterndorff E.B."/>
            <person name="Faurdal D."/>
            <person name="Vuksanovic O."/>
            <person name="Mourched A.-S."/>
            <person name="Charusanti P."/>
            <person name="Shaw S."/>
            <person name="Blin K."/>
            <person name="Weber T."/>
        </authorList>
    </citation>
    <scope>NUCLEOTIDE SEQUENCE [LARGE SCALE GENOMIC DNA]</scope>
    <source>
        <strain evidence="2 3">NBC 01752</strain>
    </source>
</reference>
<dbReference type="GO" id="GO:0004519">
    <property type="term" value="F:endonuclease activity"/>
    <property type="evidence" value="ECO:0007669"/>
    <property type="project" value="UniProtKB-KW"/>
</dbReference>
<dbReference type="EMBL" id="CP109135">
    <property type="protein sequence ID" value="WSD18294.1"/>
    <property type="molecule type" value="Genomic_DNA"/>
</dbReference>
<evidence type="ECO:0000313" key="3">
    <source>
        <dbReference type="Proteomes" id="UP001340816"/>
    </source>
</evidence>
<name>A0ABZ1HJN6_STRPH</name>
<evidence type="ECO:0000313" key="2">
    <source>
        <dbReference type="EMBL" id="WSD18294.1"/>
    </source>
</evidence>